<dbReference type="STRING" id="121292.AU252_08735"/>
<evidence type="ECO:0000259" key="2">
    <source>
        <dbReference type="Pfam" id="PF12158"/>
    </source>
</evidence>
<reference evidence="3 4" key="1">
    <citation type="submission" date="2015-12" db="EMBL/GenBank/DDBJ databases">
        <authorList>
            <person name="Shamseldin A."/>
            <person name="Moawad H."/>
            <person name="Abd El-Rahim W.M."/>
            <person name="Sadowsky M.J."/>
        </authorList>
    </citation>
    <scope>NUCLEOTIDE SEQUENCE [LARGE SCALE GENOMIC DNA]</scope>
    <source>
        <strain evidence="3 4">Ar51</strain>
    </source>
</reference>
<protein>
    <recommendedName>
        <fullName evidence="2">DUF3592 domain-containing protein</fullName>
    </recommendedName>
</protein>
<dbReference type="AlphaFoldDB" id="A0A0U3GPV9"/>
<name>A0A0U3GPV9_9MICC</name>
<keyword evidence="1" id="KW-0812">Transmembrane</keyword>
<dbReference type="Proteomes" id="UP000065151">
    <property type="component" value="Chromosome"/>
</dbReference>
<gene>
    <name evidence="3" type="ORF">AU252_08735</name>
</gene>
<feature type="domain" description="DUF3592" evidence="2">
    <location>
        <begin position="40"/>
        <end position="109"/>
    </location>
</feature>
<dbReference type="KEGG" id="psul:AU252_08735"/>
<dbReference type="RefSeq" id="WP_058930374.1">
    <property type="nucleotide sequence ID" value="NZ_CP013747.1"/>
</dbReference>
<dbReference type="InterPro" id="IPR021994">
    <property type="entry name" value="DUF3592"/>
</dbReference>
<evidence type="ECO:0000313" key="3">
    <source>
        <dbReference type="EMBL" id="ALV41222.1"/>
    </source>
</evidence>
<organism evidence="3">
    <name type="scientific">Pseudarthrobacter sulfonivorans</name>
    <dbReference type="NCBI Taxonomy" id="121292"/>
    <lineage>
        <taxon>Bacteria</taxon>
        <taxon>Bacillati</taxon>
        <taxon>Actinomycetota</taxon>
        <taxon>Actinomycetes</taxon>
        <taxon>Micrococcales</taxon>
        <taxon>Micrococcaceae</taxon>
        <taxon>Pseudarthrobacter</taxon>
    </lineage>
</organism>
<keyword evidence="1" id="KW-1133">Transmembrane helix</keyword>
<feature type="transmembrane region" description="Helical" evidence="1">
    <location>
        <begin position="117"/>
        <end position="137"/>
    </location>
</feature>
<evidence type="ECO:0000256" key="1">
    <source>
        <dbReference type="SAM" id="Phobius"/>
    </source>
</evidence>
<accession>A0A0U3GPV9</accession>
<keyword evidence="1" id="KW-0472">Membrane</keyword>
<dbReference type="Pfam" id="PF12158">
    <property type="entry name" value="DUF3592"/>
    <property type="match status" value="1"/>
</dbReference>
<sequence length="143" mass="15652">MRIVLYVIWALFVAGVIFALVRSLRKTKRQEKLIAGWPKVQATVTGNVAGWTHGGGGSTRSRRFYPTYQFADPNGTLYAGESEVSYANQQVPGSLLEVAYNPANPNQSFQVASESKMVIGCLMPVFVFFALLLFWAAGAFPLG</sequence>
<dbReference type="EMBL" id="CP013747">
    <property type="protein sequence ID" value="ALV41222.1"/>
    <property type="molecule type" value="Genomic_DNA"/>
</dbReference>
<feature type="transmembrane region" description="Helical" evidence="1">
    <location>
        <begin position="6"/>
        <end position="24"/>
    </location>
</feature>
<evidence type="ECO:0000313" key="4">
    <source>
        <dbReference type="Proteomes" id="UP000065151"/>
    </source>
</evidence>
<proteinExistence type="predicted"/>